<accession>A0A2P6NUV1</accession>
<dbReference type="EMBL" id="MDYQ01000018">
    <property type="protein sequence ID" value="PRP87741.1"/>
    <property type="molecule type" value="Genomic_DNA"/>
</dbReference>
<dbReference type="InterPro" id="IPR036390">
    <property type="entry name" value="WH_DNA-bd_sf"/>
</dbReference>
<evidence type="ECO:0000259" key="1">
    <source>
        <dbReference type="PROSITE" id="PS50186"/>
    </source>
</evidence>
<dbReference type="Gene3D" id="2.130.10.10">
    <property type="entry name" value="YVTN repeat-like/Quinoprotein amine dehydrogenase"/>
    <property type="match status" value="1"/>
</dbReference>
<dbReference type="InterPro" id="IPR036388">
    <property type="entry name" value="WH-like_DNA-bd_sf"/>
</dbReference>
<dbReference type="InterPro" id="IPR000591">
    <property type="entry name" value="DEP_dom"/>
</dbReference>
<dbReference type="InterPro" id="IPR015943">
    <property type="entry name" value="WD40/YVTN_repeat-like_dom_sf"/>
</dbReference>
<dbReference type="SUPFAM" id="SSF46785">
    <property type="entry name" value="Winged helix' DNA-binding domain"/>
    <property type="match status" value="1"/>
</dbReference>
<dbReference type="Gene3D" id="1.10.10.10">
    <property type="entry name" value="Winged helix-like DNA-binding domain superfamily/Winged helix DNA-binding domain"/>
    <property type="match status" value="1"/>
</dbReference>
<dbReference type="AlphaFoldDB" id="A0A2P6NUV1"/>
<evidence type="ECO:0000313" key="3">
    <source>
        <dbReference type="Proteomes" id="UP000241769"/>
    </source>
</evidence>
<gene>
    <name evidence="2" type="ORF">PROFUN_02441</name>
</gene>
<keyword evidence="3" id="KW-1185">Reference proteome</keyword>
<sequence>MTIKKYSLSAVPQFLEGNRYHRRAEVHLLEAGWTVSTFAHSGTMIYHNPVLNCDVPVPIESLSEVECMSIEFPYVLTYHSDGWVQTYDVSRLHLNRFPDPTHKRGECNIRPDAIVFDHLRVIILYSDRATVVPRADPRTSHEIPLVCARSAGIAIRQLRKSISFTKKDQRVSARLSVRGPNGSEIDADDSLDRVTRASYSNTELATPPLIQEFCSLSWPLLLRGGRKMFQVWNLQTGKLELQGTPHDHFSTFSFVKWNPKSGRLLTVSGSVLDLYDLHEKKAEPLREKLSHMVTAIVMDDIHVIAADTSGILSSRSSKTLEKFGDLNTIDATDTSITSSTDAITCLQIHRDDPFKYWVYVGHESGRLASPVTGLRLMTMHDVIIYTKESDHHSEAEIVEWRPDESTFNSIKSSRSSFAGEISAEPQIMVSLEDLRRKMKSKCNVRSNTGKPKRQASLIAFRLGMNKDISEKEIDKLVLRLLHPSEGIRNLGKRRIDGKWQLRTFSGKEGTNWLMERLGHERGNAVQIIQTALMNRGIIRSLSRSHVSFHDSSDIYYHFVLYDGGIILNEAKTAVEKHDPVELSEKLMRRVARLIADFSNGRGWVDWKGLVESPLYVKFLLRITRLQNIDPLTELSWTKRLIFTINIYNCLSFHLQCLSQENRTLRKEMSSTKMYVVGSSCHCLQELLAVVTGRFVPEPSRAEWCRGTESVTDPLVHFCLLRSRNFGGYVPVFSPEGDLMRQLEVNARLMLSPKVMLTADAKKIFLPRSFVRYQRESLSVAYQTSKASLERVIRLLELTANVEELSVETEAKSVATPAGQAVPQSSTNRGFAGLMSGAKKLTIRLKDRRASKSIEQSSASYF</sequence>
<reference evidence="2 3" key="1">
    <citation type="journal article" date="2018" name="Genome Biol. Evol.">
        <title>Multiple Roots of Fruiting Body Formation in Amoebozoa.</title>
        <authorList>
            <person name="Hillmann F."/>
            <person name="Forbes G."/>
            <person name="Novohradska S."/>
            <person name="Ferling I."/>
            <person name="Riege K."/>
            <person name="Groth M."/>
            <person name="Westermann M."/>
            <person name="Marz M."/>
            <person name="Spaller T."/>
            <person name="Winckler T."/>
            <person name="Schaap P."/>
            <person name="Glockner G."/>
        </authorList>
    </citation>
    <scope>NUCLEOTIDE SEQUENCE [LARGE SCALE GENOMIC DNA]</scope>
    <source>
        <strain evidence="2 3">Jena</strain>
    </source>
</reference>
<dbReference type="GO" id="GO:0035556">
    <property type="term" value="P:intracellular signal transduction"/>
    <property type="evidence" value="ECO:0007669"/>
    <property type="project" value="InterPro"/>
</dbReference>
<protein>
    <recommendedName>
        <fullName evidence="1">DEP domain-containing protein</fullName>
    </recommendedName>
</protein>
<evidence type="ECO:0000313" key="2">
    <source>
        <dbReference type="EMBL" id="PRP87741.1"/>
    </source>
</evidence>
<dbReference type="CDD" id="cd04371">
    <property type="entry name" value="DEP"/>
    <property type="match status" value="1"/>
</dbReference>
<proteinExistence type="predicted"/>
<name>A0A2P6NUV1_9EUKA</name>
<dbReference type="SUPFAM" id="SSF50978">
    <property type="entry name" value="WD40 repeat-like"/>
    <property type="match status" value="1"/>
</dbReference>
<dbReference type="InParanoid" id="A0A2P6NUV1"/>
<dbReference type="InterPro" id="IPR036322">
    <property type="entry name" value="WD40_repeat_dom_sf"/>
</dbReference>
<dbReference type="PANTHER" id="PTHR46361:SF3">
    <property type="entry name" value="ELECTRON CARRIER_ PROTEIN DISULFIDE OXIDOREDUCTASE"/>
    <property type="match status" value="1"/>
</dbReference>
<comment type="caution">
    <text evidence="2">The sequence shown here is derived from an EMBL/GenBank/DDBJ whole genome shotgun (WGS) entry which is preliminary data.</text>
</comment>
<dbReference type="PROSITE" id="PS50186">
    <property type="entry name" value="DEP"/>
    <property type="match status" value="1"/>
</dbReference>
<feature type="domain" description="DEP" evidence="1">
    <location>
        <begin position="483"/>
        <end position="560"/>
    </location>
</feature>
<organism evidence="2 3">
    <name type="scientific">Planoprotostelium fungivorum</name>
    <dbReference type="NCBI Taxonomy" id="1890364"/>
    <lineage>
        <taxon>Eukaryota</taxon>
        <taxon>Amoebozoa</taxon>
        <taxon>Evosea</taxon>
        <taxon>Variosea</taxon>
        <taxon>Cavosteliida</taxon>
        <taxon>Cavosteliaceae</taxon>
        <taxon>Planoprotostelium</taxon>
    </lineage>
</organism>
<dbReference type="PANTHER" id="PTHR46361">
    <property type="entry name" value="ELECTRON CARRIER/ PROTEIN DISULFIDE OXIDOREDUCTASE"/>
    <property type="match status" value="1"/>
</dbReference>
<dbReference type="Proteomes" id="UP000241769">
    <property type="component" value="Unassembled WGS sequence"/>
</dbReference>